<dbReference type="InterPro" id="IPR001441">
    <property type="entry name" value="UPP_synth-like"/>
</dbReference>
<dbReference type="InterPro" id="IPR036424">
    <property type="entry name" value="UPP_synth-like_sf"/>
</dbReference>
<evidence type="ECO:0000313" key="5">
    <source>
        <dbReference type="EMBL" id="GAA2128206.1"/>
    </source>
</evidence>
<keyword evidence="1 5" id="KW-0808">Transferase</keyword>
<evidence type="ECO:0000313" key="6">
    <source>
        <dbReference type="Proteomes" id="UP001500443"/>
    </source>
</evidence>
<sequence length="217" mass="24645">MTNLMLLPDGMRRWSKNNGVSLDDGYKAMADKLVEFMGWAREDGIKTLYITTSSAANFSRPEPAVTTFLVAFNDVVQRTHDNCGFDFSGSLDLVPQQYLTELEELRDKSNKTSGFTLHYIMGMSLTKEVVQIFNKLNGKIPELTEEILAENAYVPQQVDFLIRTGGAIRMSSFFPLLSPYAELHFSPVLFPDMTRADYDTALGDLRRRERRYGNYPA</sequence>
<dbReference type="Pfam" id="PF01255">
    <property type="entry name" value="Prenyltransf"/>
    <property type="match status" value="1"/>
</dbReference>
<evidence type="ECO:0000256" key="3">
    <source>
        <dbReference type="ARBA" id="ARBA00022842"/>
    </source>
</evidence>
<dbReference type="SUPFAM" id="SSF64005">
    <property type="entry name" value="Undecaprenyl diphosphate synthase"/>
    <property type="match status" value="1"/>
</dbReference>
<evidence type="ECO:0000256" key="4">
    <source>
        <dbReference type="ARBA" id="ARBA00038453"/>
    </source>
</evidence>
<gene>
    <name evidence="5" type="ORF">GCM10009802_35320</name>
</gene>
<organism evidence="5 6">
    <name type="scientific">Streptomyces synnematoformans</name>
    <dbReference type="NCBI Taxonomy" id="415721"/>
    <lineage>
        <taxon>Bacteria</taxon>
        <taxon>Bacillati</taxon>
        <taxon>Actinomycetota</taxon>
        <taxon>Actinomycetes</taxon>
        <taxon>Kitasatosporales</taxon>
        <taxon>Streptomycetaceae</taxon>
        <taxon>Streptomyces</taxon>
    </lineage>
</organism>
<protein>
    <submittedName>
        <fullName evidence="5">Isoprenyl transferase</fullName>
    </submittedName>
</protein>
<comment type="similarity">
    <text evidence="4">Belongs to the UPP synthase family. Z-FPP synthase subfamily.</text>
</comment>
<dbReference type="InterPro" id="IPR018520">
    <property type="entry name" value="UPP_synth-like_CS"/>
</dbReference>
<accession>A0ABN2YJG8</accession>
<dbReference type="Gene3D" id="3.40.1180.10">
    <property type="entry name" value="Decaprenyl diphosphate synthase-like"/>
    <property type="match status" value="1"/>
</dbReference>
<evidence type="ECO:0000256" key="2">
    <source>
        <dbReference type="ARBA" id="ARBA00022723"/>
    </source>
</evidence>
<dbReference type="PANTHER" id="PTHR10291">
    <property type="entry name" value="DEHYDRODOLICHYL DIPHOSPHATE SYNTHASE FAMILY MEMBER"/>
    <property type="match status" value="1"/>
</dbReference>
<keyword evidence="6" id="KW-1185">Reference proteome</keyword>
<proteinExistence type="inferred from homology"/>
<dbReference type="PANTHER" id="PTHR10291:SF43">
    <property type="entry name" value="DEHYDRODOLICHYL DIPHOSPHATE SYNTHASE COMPLEX SUBUNIT DHDDS"/>
    <property type="match status" value="1"/>
</dbReference>
<dbReference type="Proteomes" id="UP001500443">
    <property type="component" value="Unassembled WGS sequence"/>
</dbReference>
<keyword evidence="2" id="KW-0479">Metal-binding</keyword>
<evidence type="ECO:0000256" key="1">
    <source>
        <dbReference type="ARBA" id="ARBA00022679"/>
    </source>
</evidence>
<dbReference type="RefSeq" id="WP_344290967.1">
    <property type="nucleotide sequence ID" value="NZ_BAAAPF010000112.1"/>
</dbReference>
<name>A0ABN2YJG8_9ACTN</name>
<dbReference type="GO" id="GO:0016740">
    <property type="term" value="F:transferase activity"/>
    <property type="evidence" value="ECO:0007669"/>
    <property type="project" value="UniProtKB-KW"/>
</dbReference>
<reference evidence="5 6" key="1">
    <citation type="journal article" date="2019" name="Int. J. Syst. Evol. Microbiol.">
        <title>The Global Catalogue of Microorganisms (GCM) 10K type strain sequencing project: providing services to taxonomists for standard genome sequencing and annotation.</title>
        <authorList>
            <consortium name="The Broad Institute Genomics Platform"/>
            <consortium name="The Broad Institute Genome Sequencing Center for Infectious Disease"/>
            <person name="Wu L."/>
            <person name="Ma J."/>
        </authorList>
    </citation>
    <scope>NUCLEOTIDE SEQUENCE [LARGE SCALE GENOMIC DNA]</scope>
    <source>
        <strain evidence="5 6">JCM 15481</strain>
    </source>
</reference>
<dbReference type="PROSITE" id="PS01066">
    <property type="entry name" value="UPP_SYNTHASE"/>
    <property type="match status" value="1"/>
</dbReference>
<comment type="caution">
    <text evidence="5">The sequence shown here is derived from an EMBL/GenBank/DDBJ whole genome shotgun (WGS) entry which is preliminary data.</text>
</comment>
<keyword evidence="3" id="KW-0460">Magnesium</keyword>
<dbReference type="EMBL" id="BAAAPF010000112">
    <property type="protein sequence ID" value="GAA2128206.1"/>
    <property type="molecule type" value="Genomic_DNA"/>
</dbReference>